<gene>
    <name evidence="2" type="ORF">JOE57_001790</name>
</gene>
<evidence type="ECO:0000313" key="2">
    <source>
        <dbReference type="EMBL" id="MBM7798869.1"/>
    </source>
</evidence>
<dbReference type="SUPFAM" id="SSF53597">
    <property type="entry name" value="Dihydrofolate reductase-like"/>
    <property type="match status" value="1"/>
</dbReference>
<protein>
    <submittedName>
        <fullName evidence="2">Dihydrofolate reductase</fullName>
    </submittedName>
</protein>
<dbReference type="InterPro" id="IPR050765">
    <property type="entry name" value="Riboflavin_Biosynth_HTPR"/>
</dbReference>
<dbReference type="Proteomes" id="UP000704762">
    <property type="component" value="Unassembled WGS sequence"/>
</dbReference>
<dbReference type="InterPro" id="IPR002734">
    <property type="entry name" value="RibDG_C"/>
</dbReference>
<name>A0ABS2RIP0_9ACTN</name>
<comment type="caution">
    <text evidence="2">The sequence shown here is derived from an EMBL/GenBank/DDBJ whole genome shotgun (WGS) entry which is preliminary data.</text>
</comment>
<evidence type="ECO:0000259" key="1">
    <source>
        <dbReference type="Pfam" id="PF01872"/>
    </source>
</evidence>
<dbReference type="EMBL" id="JAFBCF010000001">
    <property type="protein sequence ID" value="MBM7798869.1"/>
    <property type="molecule type" value="Genomic_DNA"/>
</dbReference>
<organism evidence="2 3">
    <name type="scientific">Microlunatus panaciterrae</name>
    <dbReference type="NCBI Taxonomy" id="400768"/>
    <lineage>
        <taxon>Bacteria</taxon>
        <taxon>Bacillati</taxon>
        <taxon>Actinomycetota</taxon>
        <taxon>Actinomycetes</taxon>
        <taxon>Propionibacteriales</taxon>
        <taxon>Propionibacteriaceae</taxon>
        <taxon>Microlunatus</taxon>
    </lineage>
</organism>
<accession>A0ABS2RIP0</accession>
<dbReference type="InterPro" id="IPR024072">
    <property type="entry name" value="DHFR-like_dom_sf"/>
</dbReference>
<dbReference type="Gene3D" id="3.40.430.10">
    <property type="entry name" value="Dihydrofolate Reductase, subunit A"/>
    <property type="match status" value="1"/>
</dbReference>
<dbReference type="Pfam" id="PF01872">
    <property type="entry name" value="RibD_C"/>
    <property type="match status" value="1"/>
</dbReference>
<dbReference type="PANTHER" id="PTHR38011:SF11">
    <property type="entry name" value="2,5-DIAMINO-6-RIBOSYLAMINO-4(3H)-PYRIMIDINONE 5'-PHOSPHATE REDUCTASE"/>
    <property type="match status" value="1"/>
</dbReference>
<sequence>MKTQYYTATSIDGYIADEHNSLDWLFQFGEIDSMEDDYPDFIEAAGAMAMGSTTYQWIIEHEDLLAHPEKWPYTIPTWVFSHRELPTIPGADIRFASGDVAGVHAEMVTAASGRNVWLVGGGDLVGQFHDHGLVDEIILSVAPVTLGAGAPLLPRKITQPMRLISAVNRGDVFAVLTYAVR</sequence>
<dbReference type="PANTHER" id="PTHR38011">
    <property type="entry name" value="DIHYDROFOLATE REDUCTASE FAMILY PROTEIN (AFU_ORTHOLOGUE AFUA_8G06820)"/>
    <property type="match status" value="1"/>
</dbReference>
<dbReference type="RefSeq" id="WP_204917364.1">
    <property type="nucleotide sequence ID" value="NZ_BAAAQP010000002.1"/>
</dbReference>
<evidence type="ECO:0000313" key="3">
    <source>
        <dbReference type="Proteomes" id="UP000704762"/>
    </source>
</evidence>
<keyword evidence="3" id="KW-1185">Reference proteome</keyword>
<feature type="domain" description="Bacterial bifunctional deaminase-reductase C-terminal" evidence="1">
    <location>
        <begin position="110"/>
        <end position="155"/>
    </location>
</feature>
<proteinExistence type="predicted"/>
<reference evidence="2 3" key="1">
    <citation type="submission" date="2021-01" db="EMBL/GenBank/DDBJ databases">
        <title>Sequencing the genomes of 1000 actinobacteria strains.</title>
        <authorList>
            <person name="Klenk H.-P."/>
        </authorList>
    </citation>
    <scope>NUCLEOTIDE SEQUENCE [LARGE SCALE GENOMIC DNA]</scope>
    <source>
        <strain evidence="2 3">DSM 18662</strain>
    </source>
</reference>